<evidence type="ECO:0000313" key="3">
    <source>
        <dbReference type="EMBL" id="OVF06941.1"/>
    </source>
</evidence>
<gene>
    <name evidence="3" type="ORF">A9F13_16g00352</name>
</gene>
<accession>A0AA91PX11</accession>
<dbReference type="Proteomes" id="UP000195602">
    <property type="component" value="Unassembled WGS sequence"/>
</dbReference>
<dbReference type="EMBL" id="LYUB02000016">
    <property type="protein sequence ID" value="OVF06941.1"/>
    <property type="molecule type" value="Genomic_DNA"/>
</dbReference>
<proteinExistence type="predicted"/>
<feature type="chain" id="PRO_5041654042" description="Opaque-phase-specific protein" evidence="2">
    <location>
        <begin position="21"/>
        <end position="490"/>
    </location>
</feature>
<feature type="signal peptide" evidence="2">
    <location>
        <begin position="1"/>
        <end position="20"/>
    </location>
</feature>
<protein>
    <recommendedName>
        <fullName evidence="5">Opaque-phase-specific protein</fullName>
    </recommendedName>
</protein>
<name>A0AA91PX11_CLALS</name>
<keyword evidence="2" id="KW-0732">Signal</keyword>
<reference evidence="3 4" key="1">
    <citation type="submission" date="2017-04" db="EMBL/GenBank/DDBJ databases">
        <title>Draft genome of the yeast Clavispora lusitaniae type strain CBS 6936.</title>
        <authorList>
            <person name="Durrens P."/>
            <person name="Klopp C."/>
            <person name="Biteau N."/>
            <person name="Fitton-Ouhabi V."/>
            <person name="Dementhon K."/>
            <person name="Accoceberry I."/>
            <person name="Sherman D.J."/>
            <person name="Noel T."/>
        </authorList>
    </citation>
    <scope>NUCLEOTIDE SEQUENCE [LARGE SCALE GENOMIC DNA]</scope>
    <source>
        <strain evidence="3 4">CBS 6936</strain>
    </source>
</reference>
<dbReference type="KEGG" id="clus:A9F13_16g00352"/>
<evidence type="ECO:0008006" key="5">
    <source>
        <dbReference type="Google" id="ProtNLM"/>
    </source>
</evidence>
<sequence length="490" mass="50079">MKFFKSVVVTLMATFAVVQAAPARIPIEAQVATMPETSVLIKKENLANALYELQQLQEMKVKRNDLSTELSEREYAIVTQVLTLVKDTDLAPTVLKFFVENDTLKNLATNGLELVIRSKLISLDQLFNLLVKSGLVTTVLEDVLSDCDVYVGIIDIVKSLLGSLLKREDVTRTTPYSYEEGMELLRRDGLIEPTVFDTYDHEKRDSVLDDIIVNLLDSLGKSGLASQVVETILTDPDFLTFGAQLLITLYKDGLLNIPGIISAAVSSGLLSQLIQKFLNIDTISTIVRTAIDALDGKCSGSSSPTPSTGGGNSTIPGLIGSLTSGLTGGSSASSGSSSGSSSSGLISGLLGSVGLGSLGNLLGSLGSSSSASSSAGASSSSSGLLSGLLNSLGGNSTSPTSTTGVTPTGTDTAATPSGSGLLSNILGSLGSSSSSSSSSSASSSSLLSLLGPAGGLLGSLLGGGSGNSSPSSTSNPCATAVTKRERLSLR</sequence>
<organism evidence="3 4">
    <name type="scientific">Clavispora lusitaniae</name>
    <name type="common">Candida lusitaniae</name>
    <dbReference type="NCBI Taxonomy" id="36911"/>
    <lineage>
        <taxon>Eukaryota</taxon>
        <taxon>Fungi</taxon>
        <taxon>Dikarya</taxon>
        <taxon>Ascomycota</taxon>
        <taxon>Saccharomycotina</taxon>
        <taxon>Pichiomycetes</taxon>
        <taxon>Metschnikowiaceae</taxon>
        <taxon>Clavispora</taxon>
    </lineage>
</organism>
<evidence type="ECO:0000256" key="1">
    <source>
        <dbReference type="SAM" id="MobiDB-lite"/>
    </source>
</evidence>
<feature type="region of interest" description="Disordered" evidence="1">
    <location>
        <begin position="461"/>
        <end position="490"/>
    </location>
</feature>
<dbReference type="AlphaFoldDB" id="A0AA91PX11"/>
<evidence type="ECO:0000256" key="2">
    <source>
        <dbReference type="SAM" id="SignalP"/>
    </source>
</evidence>
<evidence type="ECO:0000313" key="4">
    <source>
        <dbReference type="Proteomes" id="UP000195602"/>
    </source>
</evidence>
<feature type="region of interest" description="Disordered" evidence="1">
    <location>
        <begin position="390"/>
        <end position="417"/>
    </location>
</feature>
<comment type="caution">
    <text evidence="3">The sequence shown here is derived from an EMBL/GenBank/DDBJ whole genome shotgun (WGS) entry which is preliminary data.</text>
</comment>